<dbReference type="OrthoDB" id="8478788at2"/>
<protein>
    <recommendedName>
        <fullName evidence="3">Phage gp6-like head-tail connector protein</fullName>
    </recommendedName>
</protein>
<accession>A0A1I3GL97</accession>
<dbReference type="NCBIfam" id="TIGR01560">
    <property type="entry name" value="put_DNA_pack"/>
    <property type="match status" value="1"/>
</dbReference>
<evidence type="ECO:0008006" key="3">
    <source>
        <dbReference type="Google" id="ProtNLM"/>
    </source>
</evidence>
<dbReference type="STRING" id="1114924.SAMN05216258_105224"/>
<dbReference type="RefSeq" id="WP_092860055.1">
    <property type="nucleotide sequence ID" value="NZ_FOQH01000005.1"/>
</dbReference>
<dbReference type="AlphaFoldDB" id="A0A1I3GL97"/>
<name>A0A1I3GL97_9RHOB</name>
<dbReference type="Proteomes" id="UP000199377">
    <property type="component" value="Unassembled WGS sequence"/>
</dbReference>
<keyword evidence="2" id="KW-1185">Reference proteome</keyword>
<dbReference type="Gene3D" id="1.10.3230.30">
    <property type="entry name" value="Phage gp6-like head-tail connector protein"/>
    <property type="match status" value="1"/>
</dbReference>
<evidence type="ECO:0000313" key="1">
    <source>
        <dbReference type="EMBL" id="SFI24247.1"/>
    </source>
</evidence>
<dbReference type="CDD" id="cd08054">
    <property type="entry name" value="gp6"/>
    <property type="match status" value="1"/>
</dbReference>
<proteinExistence type="predicted"/>
<dbReference type="InterPro" id="IPR011738">
    <property type="entry name" value="Phage_CHP"/>
</dbReference>
<dbReference type="EMBL" id="FOQH01000005">
    <property type="protein sequence ID" value="SFI24247.1"/>
    <property type="molecule type" value="Genomic_DNA"/>
</dbReference>
<reference evidence="1 2" key="1">
    <citation type="submission" date="2016-10" db="EMBL/GenBank/DDBJ databases">
        <authorList>
            <person name="de Groot N.N."/>
        </authorList>
    </citation>
    <scope>NUCLEOTIDE SEQUENCE [LARGE SCALE GENOMIC DNA]</scope>
    <source>
        <strain evidence="1 2">CGMCC 1.11030</strain>
    </source>
</reference>
<dbReference type="InterPro" id="IPR006450">
    <property type="entry name" value="Phage_HK97_gp6-like"/>
</dbReference>
<dbReference type="NCBIfam" id="TIGR02215">
    <property type="entry name" value="phage_chp_gp8"/>
    <property type="match status" value="1"/>
</dbReference>
<evidence type="ECO:0000313" key="2">
    <source>
        <dbReference type="Proteomes" id="UP000199377"/>
    </source>
</evidence>
<organism evidence="1 2">
    <name type="scientific">Albimonas pacifica</name>
    <dbReference type="NCBI Taxonomy" id="1114924"/>
    <lineage>
        <taxon>Bacteria</taxon>
        <taxon>Pseudomonadati</taxon>
        <taxon>Pseudomonadota</taxon>
        <taxon>Alphaproteobacteria</taxon>
        <taxon>Rhodobacterales</taxon>
        <taxon>Paracoccaceae</taxon>
        <taxon>Albimonas</taxon>
    </lineage>
</organism>
<gene>
    <name evidence="1" type="ORF">SAMN05216258_105224</name>
</gene>
<sequence length="191" mass="20759">MLSELEPAPWAPIPLAELAAHLRLPEGMEEEERGALDLYARAAGAVVEGMTGKALIARKFTWTVTRWRDGFAEPIPVAPVSWINAVTLLDADGGWSTADPSTYALVPAAHRPRIDGARGRALPGVPTGGRIEIELTAGYGTSWNKVPVDLRQAVMLLAAQYYEQRQVSADPAREAPYGVEALVARHREIRL</sequence>